<evidence type="ECO:0008006" key="3">
    <source>
        <dbReference type="Google" id="ProtNLM"/>
    </source>
</evidence>
<evidence type="ECO:0000313" key="2">
    <source>
        <dbReference type="EMBL" id="GEW29751.1"/>
    </source>
</evidence>
<organism evidence="2">
    <name type="scientific">Tanacetum cinerariifolium</name>
    <name type="common">Dalmatian daisy</name>
    <name type="synonym">Chrysanthemum cinerariifolium</name>
    <dbReference type="NCBI Taxonomy" id="118510"/>
    <lineage>
        <taxon>Eukaryota</taxon>
        <taxon>Viridiplantae</taxon>
        <taxon>Streptophyta</taxon>
        <taxon>Embryophyta</taxon>
        <taxon>Tracheophyta</taxon>
        <taxon>Spermatophyta</taxon>
        <taxon>Magnoliopsida</taxon>
        <taxon>eudicotyledons</taxon>
        <taxon>Gunneridae</taxon>
        <taxon>Pentapetalae</taxon>
        <taxon>asterids</taxon>
        <taxon>campanulids</taxon>
        <taxon>Asterales</taxon>
        <taxon>Asteraceae</taxon>
        <taxon>Asteroideae</taxon>
        <taxon>Anthemideae</taxon>
        <taxon>Anthemidinae</taxon>
        <taxon>Tanacetum</taxon>
    </lineage>
</organism>
<accession>A0A699GVU1</accession>
<keyword evidence="1" id="KW-0175">Coiled coil</keyword>
<dbReference type="EMBL" id="BKCJ010052672">
    <property type="protein sequence ID" value="GEW29751.1"/>
    <property type="molecule type" value="Genomic_DNA"/>
</dbReference>
<sequence length="453" mass="51867">MQELREDTFFGNKNEDAHDHFDRVFNIVSLFNIPRVSKDAVLLRVFPFSLTGSAKRWVDRLTLKTVNTWDLLKKAFIPRMTPTQARTAIQTMADRSQKWHDGTSSRKISSSSTTDELAAVISKLDKLGRDMKNLKENVHSIQGRCQIYERPHLHKECPLNEEVKQVDEVKYGEFRRLAPFNESNGAKFRVVNADHETPNIPISLSKLKNLNGISFLSDSEVAQNEEERTIEVLQCQLPPKELNLRNFTLLCTIGNLNFYGMADLGSSINVMSRNIFGYLRLANPRNTNTHVEMADMTKKAPLDPFQPPFMPKSMFLTGKFHVRFQQLGDKMSRDVITVGSTMRIPLLYRGEYSQWRERFMNYLEEQTDGEAMINSIQNGDQPLPVIAQVSLGGTAQNAPPTLKDLKFWTAKEKKTRKIDRLARTLLIQGLPNDIYSLIDSNKTAKDLWDALER</sequence>
<protein>
    <recommendedName>
        <fullName evidence="3">Retrotransposon gag domain-containing protein</fullName>
    </recommendedName>
</protein>
<feature type="coiled-coil region" evidence="1">
    <location>
        <begin position="117"/>
        <end position="144"/>
    </location>
</feature>
<gene>
    <name evidence="2" type="ORF">Tci_201727</name>
</gene>
<name>A0A699GVU1_TANCI</name>
<dbReference type="AlphaFoldDB" id="A0A699GVU1"/>
<proteinExistence type="predicted"/>
<reference evidence="2" key="1">
    <citation type="journal article" date="2019" name="Sci. Rep.">
        <title>Draft genome of Tanacetum cinerariifolium, the natural source of mosquito coil.</title>
        <authorList>
            <person name="Yamashiro T."/>
            <person name="Shiraishi A."/>
            <person name="Satake H."/>
            <person name="Nakayama K."/>
        </authorList>
    </citation>
    <scope>NUCLEOTIDE SEQUENCE</scope>
</reference>
<evidence type="ECO:0000256" key="1">
    <source>
        <dbReference type="SAM" id="Coils"/>
    </source>
</evidence>
<comment type="caution">
    <text evidence="2">The sequence shown here is derived from an EMBL/GenBank/DDBJ whole genome shotgun (WGS) entry which is preliminary data.</text>
</comment>